<dbReference type="PANTHER" id="PTHR23241:SF102">
    <property type="entry name" value="LD23009P"/>
    <property type="match status" value="1"/>
</dbReference>
<comment type="subcellular location">
    <subcellularLocation>
        <location evidence="1">Membrane</location>
    </subcellularLocation>
</comment>
<dbReference type="PANTHER" id="PTHR23241">
    <property type="entry name" value="LATE EMBRYOGENESIS ABUNDANT PLANTS LEA-RELATED"/>
    <property type="match status" value="1"/>
</dbReference>
<feature type="compositionally biased region" description="Basic and acidic residues" evidence="5">
    <location>
        <begin position="115"/>
        <end position="129"/>
    </location>
</feature>
<evidence type="ECO:0000256" key="5">
    <source>
        <dbReference type="SAM" id="MobiDB-lite"/>
    </source>
</evidence>
<dbReference type="InterPro" id="IPR025423">
    <property type="entry name" value="TMEM205-like"/>
</dbReference>
<evidence type="ECO:0000313" key="8">
    <source>
        <dbReference type="EMBL" id="KAI3559561.1"/>
    </source>
</evidence>
<comment type="caution">
    <text evidence="8">The sequence shown here is derived from an EMBL/GenBank/DDBJ whole genome shotgun (WGS) entry which is preliminary data.</text>
</comment>
<feature type="transmembrane region" description="Helical" evidence="6">
    <location>
        <begin position="88"/>
        <end position="106"/>
    </location>
</feature>
<evidence type="ECO:0000313" key="9">
    <source>
        <dbReference type="Proteomes" id="UP001056436"/>
    </source>
</evidence>
<feature type="region of interest" description="Disordered" evidence="5">
    <location>
        <begin position="115"/>
        <end position="134"/>
    </location>
</feature>
<protein>
    <recommendedName>
        <fullName evidence="7">TMEM205-like domain-containing protein</fullName>
    </recommendedName>
</protein>
<keyword evidence="2 6" id="KW-0812">Transmembrane</keyword>
<evidence type="ECO:0000259" key="7">
    <source>
        <dbReference type="Pfam" id="PF13664"/>
    </source>
</evidence>
<feature type="transmembrane region" description="Helical" evidence="6">
    <location>
        <begin position="54"/>
        <end position="73"/>
    </location>
</feature>
<feature type="transmembrane region" description="Helical" evidence="6">
    <location>
        <begin position="152"/>
        <end position="175"/>
    </location>
</feature>
<keyword evidence="4 6" id="KW-0472">Membrane</keyword>
<accession>A0A9P9XTM8</accession>
<dbReference type="Pfam" id="PF13664">
    <property type="entry name" value="DUF4149"/>
    <property type="match status" value="1"/>
</dbReference>
<evidence type="ECO:0000256" key="2">
    <source>
        <dbReference type="ARBA" id="ARBA00022692"/>
    </source>
</evidence>
<feature type="transmembrane region" description="Helical" evidence="6">
    <location>
        <begin position="12"/>
        <end position="33"/>
    </location>
</feature>
<keyword evidence="9" id="KW-1185">Reference proteome</keyword>
<evidence type="ECO:0000256" key="4">
    <source>
        <dbReference type="ARBA" id="ARBA00023136"/>
    </source>
</evidence>
<organism evidence="8 9">
    <name type="scientific">Colletotrichum abscissum</name>
    <dbReference type="NCBI Taxonomy" id="1671311"/>
    <lineage>
        <taxon>Eukaryota</taxon>
        <taxon>Fungi</taxon>
        <taxon>Dikarya</taxon>
        <taxon>Ascomycota</taxon>
        <taxon>Pezizomycotina</taxon>
        <taxon>Sordariomycetes</taxon>
        <taxon>Hypocreomycetidae</taxon>
        <taxon>Glomerellales</taxon>
        <taxon>Glomerellaceae</taxon>
        <taxon>Colletotrichum</taxon>
        <taxon>Colletotrichum acutatum species complex</taxon>
    </lineage>
</organism>
<evidence type="ECO:0000256" key="6">
    <source>
        <dbReference type="SAM" id="Phobius"/>
    </source>
</evidence>
<name>A0A9P9XTM8_9PEZI</name>
<dbReference type="OrthoDB" id="1641132at2759"/>
<dbReference type="Proteomes" id="UP001056436">
    <property type="component" value="Unassembled WGS sequence"/>
</dbReference>
<reference evidence="8" key="1">
    <citation type="submission" date="2019-01" db="EMBL/GenBank/DDBJ databases">
        <title>Colletotrichum abscissum LGMF1257.</title>
        <authorList>
            <person name="Baroncelli R."/>
        </authorList>
    </citation>
    <scope>NUCLEOTIDE SEQUENCE</scope>
    <source>
        <strain evidence="8">Ca142</strain>
    </source>
</reference>
<dbReference type="InterPro" id="IPR053009">
    <property type="entry name" value="Xanthocillin_Biosynth-Assoc"/>
</dbReference>
<keyword evidence="3 6" id="KW-1133">Transmembrane helix</keyword>
<feature type="domain" description="TMEM205-like" evidence="7">
    <location>
        <begin position="19"/>
        <end position="117"/>
    </location>
</feature>
<sequence length="179" mass="20209">MAFGIPSIMTTLAPYHIISYGTLLGTSLFQTFINTKICYLELPKSAFTTLQKRLFPIYFRCQALLLVLTVLTFPPHGLTSLFKVKSNWIPLMVAGVASLANLLVYGPRSRQAMIDRTHQETRDARRPGDVDEPSPDMLAVRRRFSRNHAMSIHLNLVAVIAMLWYGFSLASRIHIEVDS</sequence>
<dbReference type="EMBL" id="SDAQ01000001">
    <property type="protein sequence ID" value="KAI3559561.1"/>
    <property type="molecule type" value="Genomic_DNA"/>
</dbReference>
<gene>
    <name evidence="8" type="ORF">CABS02_00536</name>
</gene>
<evidence type="ECO:0000256" key="1">
    <source>
        <dbReference type="ARBA" id="ARBA00004370"/>
    </source>
</evidence>
<dbReference type="AlphaFoldDB" id="A0A9P9XTM8"/>
<evidence type="ECO:0000256" key="3">
    <source>
        <dbReference type="ARBA" id="ARBA00022989"/>
    </source>
</evidence>
<dbReference type="GO" id="GO:0016020">
    <property type="term" value="C:membrane"/>
    <property type="evidence" value="ECO:0007669"/>
    <property type="project" value="UniProtKB-SubCell"/>
</dbReference>
<proteinExistence type="predicted"/>